<evidence type="ECO:0000313" key="2">
    <source>
        <dbReference type="EMBL" id="EAY21528.1"/>
    </source>
</evidence>
<evidence type="ECO:0000313" key="3">
    <source>
        <dbReference type="Proteomes" id="UP000001542"/>
    </source>
</evidence>
<reference evidence="2" key="2">
    <citation type="journal article" date="2007" name="Science">
        <title>Draft genome sequence of the sexually transmitted pathogen Trichomonas vaginalis.</title>
        <authorList>
            <person name="Carlton J.M."/>
            <person name="Hirt R.P."/>
            <person name="Silva J.C."/>
            <person name="Delcher A.L."/>
            <person name="Schatz M."/>
            <person name="Zhao Q."/>
            <person name="Wortman J.R."/>
            <person name="Bidwell S.L."/>
            <person name="Alsmark U.C.M."/>
            <person name="Besteiro S."/>
            <person name="Sicheritz-Ponten T."/>
            <person name="Noel C.J."/>
            <person name="Dacks J.B."/>
            <person name="Foster P.G."/>
            <person name="Simillion C."/>
            <person name="Van de Peer Y."/>
            <person name="Miranda-Saavedra D."/>
            <person name="Barton G.J."/>
            <person name="Westrop G.D."/>
            <person name="Mueller S."/>
            <person name="Dessi D."/>
            <person name="Fiori P.L."/>
            <person name="Ren Q."/>
            <person name="Paulsen I."/>
            <person name="Zhang H."/>
            <person name="Bastida-Corcuera F.D."/>
            <person name="Simoes-Barbosa A."/>
            <person name="Brown M.T."/>
            <person name="Hayes R.D."/>
            <person name="Mukherjee M."/>
            <person name="Okumura C.Y."/>
            <person name="Schneider R."/>
            <person name="Smith A.J."/>
            <person name="Vanacova S."/>
            <person name="Villalvazo M."/>
            <person name="Haas B.J."/>
            <person name="Pertea M."/>
            <person name="Feldblyum T.V."/>
            <person name="Utterback T.R."/>
            <person name="Shu C.L."/>
            <person name="Osoegawa K."/>
            <person name="de Jong P.J."/>
            <person name="Hrdy I."/>
            <person name="Horvathova L."/>
            <person name="Zubacova Z."/>
            <person name="Dolezal P."/>
            <person name="Malik S.B."/>
            <person name="Logsdon J.M. Jr."/>
            <person name="Henze K."/>
            <person name="Gupta A."/>
            <person name="Wang C.C."/>
            <person name="Dunne R.L."/>
            <person name="Upcroft J.A."/>
            <person name="Upcroft P."/>
            <person name="White O."/>
            <person name="Salzberg S.L."/>
            <person name="Tang P."/>
            <person name="Chiu C.-H."/>
            <person name="Lee Y.-S."/>
            <person name="Embley T.M."/>
            <person name="Coombs G.H."/>
            <person name="Mottram J.C."/>
            <person name="Tachezy J."/>
            <person name="Fraser-Liggett C.M."/>
            <person name="Johnson P.J."/>
        </authorList>
    </citation>
    <scope>NUCLEOTIDE SEQUENCE [LARGE SCALE GENOMIC DNA]</scope>
    <source>
        <strain evidence="2">G3</strain>
    </source>
</reference>
<feature type="compositionally biased region" description="Polar residues" evidence="1">
    <location>
        <begin position="231"/>
        <end position="240"/>
    </location>
</feature>
<dbReference type="SMR" id="A2DD49"/>
<dbReference type="Proteomes" id="UP000001542">
    <property type="component" value="Unassembled WGS sequence"/>
</dbReference>
<protein>
    <submittedName>
        <fullName evidence="2">Uncharacterized protein</fullName>
    </submittedName>
</protein>
<proteinExistence type="predicted"/>
<gene>
    <name evidence="2" type="ORF">TVAG_012930</name>
</gene>
<reference evidence="2" key="1">
    <citation type="submission" date="2006-10" db="EMBL/GenBank/DDBJ databases">
        <authorList>
            <person name="Amadeo P."/>
            <person name="Zhao Q."/>
            <person name="Wortman J."/>
            <person name="Fraser-Liggett C."/>
            <person name="Carlton J."/>
        </authorList>
    </citation>
    <scope>NUCLEOTIDE SEQUENCE</scope>
    <source>
        <strain evidence="2">G3</strain>
    </source>
</reference>
<dbReference type="EMBL" id="DS113189">
    <property type="protein sequence ID" value="EAY21528.1"/>
    <property type="molecule type" value="Genomic_DNA"/>
</dbReference>
<keyword evidence="3" id="KW-1185">Reference proteome</keyword>
<dbReference type="VEuPathDB" id="TrichDB:TVAGG3_0987910"/>
<feature type="compositionally biased region" description="Basic and acidic residues" evidence="1">
    <location>
        <begin position="242"/>
        <end position="258"/>
    </location>
</feature>
<dbReference type="KEGG" id="tva:5467084"/>
<sequence>MLHKLPDRDYRTNRWLYYEIASVCEYPVYFSYPDLLKLKPIEESLQSINFDGPYLAVYKWCLNFSKFLEGIVLFINTKKLKDQEIEEFIYHVAAFSSHTRAKVLDLAKKLNLDIKSIKFMKIFKSYYICDLNTKLNDLASSIYGFFMYLRTNLKDLWNQYKSVMDPEFKGTYLYKAVLGCRLYLYTELNNQSPYYFAKDSKGYVYVVDTRNNNQSTNASTPKVSEVQNQVESPEIQNQAESFEIHKRSKSPEVRKREGRSFEVPLIIENA</sequence>
<organism evidence="2 3">
    <name type="scientific">Trichomonas vaginalis (strain ATCC PRA-98 / G3)</name>
    <dbReference type="NCBI Taxonomy" id="412133"/>
    <lineage>
        <taxon>Eukaryota</taxon>
        <taxon>Metamonada</taxon>
        <taxon>Parabasalia</taxon>
        <taxon>Trichomonadida</taxon>
        <taxon>Trichomonadidae</taxon>
        <taxon>Trichomonas</taxon>
    </lineage>
</organism>
<dbReference type="AlphaFoldDB" id="A2DD49"/>
<feature type="region of interest" description="Disordered" evidence="1">
    <location>
        <begin position="231"/>
        <end position="258"/>
    </location>
</feature>
<accession>A2DD49</accession>
<name>A2DD49_TRIV3</name>
<dbReference type="VEuPathDB" id="TrichDB:TVAG_012930"/>
<dbReference type="InParanoid" id="A2DD49"/>
<dbReference type="RefSeq" id="XP_001582514.1">
    <property type="nucleotide sequence ID" value="XM_001582464.1"/>
</dbReference>
<evidence type="ECO:0000256" key="1">
    <source>
        <dbReference type="SAM" id="MobiDB-lite"/>
    </source>
</evidence>